<dbReference type="eggNOG" id="COG0847">
    <property type="taxonomic scope" value="Bacteria"/>
</dbReference>
<dbReference type="Gene3D" id="3.30.420.10">
    <property type="entry name" value="Ribonuclease H-like superfamily/Ribonuclease H"/>
    <property type="match status" value="1"/>
</dbReference>
<dbReference type="GO" id="GO:0003676">
    <property type="term" value="F:nucleic acid binding"/>
    <property type="evidence" value="ECO:0007669"/>
    <property type="project" value="InterPro"/>
</dbReference>
<dbReference type="AlphaFoldDB" id="E4KNS9"/>
<dbReference type="InterPro" id="IPR013520">
    <property type="entry name" value="Ribonucl_H"/>
</dbReference>
<dbReference type="CDD" id="cd06127">
    <property type="entry name" value="DEDDh"/>
    <property type="match status" value="1"/>
</dbReference>
<dbReference type="GO" id="GO:0045004">
    <property type="term" value="P:DNA replication proofreading"/>
    <property type="evidence" value="ECO:0007669"/>
    <property type="project" value="TreeGrafter"/>
</dbReference>
<reference evidence="2 3" key="1">
    <citation type="submission" date="2010-10" db="EMBL/GenBank/DDBJ databases">
        <authorList>
            <person name="Durkin A.S."/>
            <person name="Madupu R."/>
            <person name="Torralba M."/>
            <person name="Gillis M."/>
            <person name="Methe B."/>
            <person name="Sutton G."/>
            <person name="Nelson K.E."/>
        </authorList>
    </citation>
    <scope>NUCLEOTIDE SEQUENCE [LARGE SCALE GENOMIC DNA]</scope>
    <source>
        <strain evidence="2 3">ACS-139-V-Col8</strain>
    </source>
</reference>
<dbReference type="PANTHER" id="PTHR30231">
    <property type="entry name" value="DNA POLYMERASE III SUBUNIT EPSILON"/>
    <property type="match status" value="1"/>
</dbReference>
<dbReference type="EMBL" id="AENN01000015">
    <property type="protein sequence ID" value="EFR31073.1"/>
    <property type="molecule type" value="Genomic_DNA"/>
</dbReference>
<dbReference type="OrthoDB" id="9804290at2"/>
<name>E4KNS9_9LACT</name>
<dbReference type="SUPFAM" id="SSF53098">
    <property type="entry name" value="Ribonuclease H-like"/>
    <property type="match status" value="1"/>
</dbReference>
<sequence length="199" mass="22480">MERLKDYIAFDLEFTSFEEDSQIIQVSAVRFKQGQEVAHFDSFVNTDHAIPSFISGLTGITLDQIQAAPKIDTVMNEFKDFVGDLPLIGYNALKSDLPLLKANNLDLDAQYQIDVYEEARNRRDSYLAGSRGLSLQAVANYFKIKGRGHNSLNDARMTALVYEKLLELEENESYLQQANQELIENNPFANLSALFSADK</sequence>
<dbReference type="STRING" id="908337.HMPREF9257_1210"/>
<gene>
    <name evidence="2" type="ORF">HMPREF9257_1210</name>
</gene>
<feature type="domain" description="Exonuclease" evidence="1">
    <location>
        <begin position="6"/>
        <end position="171"/>
    </location>
</feature>
<comment type="caution">
    <text evidence="2">The sequence shown here is derived from an EMBL/GenBank/DDBJ whole genome shotgun (WGS) entry which is preliminary data.</text>
</comment>
<dbReference type="NCBIfam" id="NF005570">
    <property type="entry name" value="PRK07247.1"/>
    <property type="match status" value="1"/>
</dbReference>
<dbReference type="PANTHER" id="PTHR30231:SF41">
    <property type="entry name" value="DNA POLYMERASE III SUBUNIT EPSILON"/>
    <property type="match status" value="1"/>
</dbReference>
<dbReference type="InterPro" id="IPR012337">
    <property type="entry name" value="RNaseH-like_sf"/>
</dbReference>
<organism evidence="2 3">
    <name type="scientific">Eremococcus coleocola ACS-139-V-Col8</name>
    <dbReference type="NCBI Taxonomy" id="908337"/>
    <lineage>
        <taxon>Bacteria</taxon>
        <taxon>Bacillati</taxon>
        <taxon>Bacillota</taxon>
        <taxon>Bacilli</taxon>
        <taxon>Lactobacillales</taxon>
        <taxon>Aerococcaceae</taxon>
        <taxon>Eremococcus</taxon>
    </lineage>
</organism>
<dbReference type="Proteomes" id="UP000005990">
    <property type="component" value="Unassembled WGS sequence"/>
</dbReference>
<dbReference type="GO" id="GO:0008408">
    <property type="term" value="F:3'-5' exonuclease activity"/>
    <property type="evidence" value="ECO:0007669"/>
    <property type="project" value="TreeGrafter"/>
</dbReference>
<keyword evidence="3" id="KW-1185">Reference proteome</keyword>
<evidence type="ECO:0000313" key="2">
    <source>
        <dbReference type="EMBL" id="EFR31073.1"/>
    </source>
</evidence>
<accession>E4KNS9</accession>
<proteinExistence type="predicted"/>
<dbReference type="RefSeq" id="WP_006418276.1">
    <property type="nucleotide sequence ID" value="NZ_AENN01000015.1"/>
</dbReference>
<dbReference type="InterPro" id="IPR036397">
    <property type="entry name" value="RNaseH_sf"/>
</dbReference>
<evidence type="ECO:0000313" key="3">
    <source>
        <dbReference type="Proteomes" id="UP000005990"/>
    </source>
</evidence>
<dbReference type="GO" id="GO:0005829">
    <property type="term" value="C:cytosol"/>
    <property type="evidence" value="ECO:0007669"/>
    <property type="project" value="TreeGrafter"/>
</dbReference>
<evidence type="ECO:0000259" key="1">
    <source>
        <dbReference type="SMART" id="SM00479"/>
    </source>
</evidence>
<protein>
    <submittedName>
        <fullName evidence="2">DNA polymerase III, epsilon subunit</fullName>
    </submittedName>
</protein>
<dbReference type="Pfam" id="PF00929">
    <property type="entry name" value="RNase_T"/>
    <property type="match status" value="1"/>
</dbReference>
<dbReference type="SMART" id="SM00479">
    <property type="entry name" value="EXOIII"/>
    <property type="match status" value="1"/>
</dbReference>